<keyword evidence="4" id="KW-1185">Reference proteome</keyword>
<dbReference type="CDD" id="cd06533">
    <property type="entry name" value="Glyco_transf_WecG_TagA"/>
    <property type="match status" value="1"/>
</dbReference>
<accession>A0A4V3CX17</accession>
<evidence type="ECO:0000313" key="4">
    <source>
        <dbReference type="Proteomes" id="UP000294593"/>
    </source>
</evidence>
<evidence type="ECO:0000313" key="3">
    <source>
        <dbReference type="EMBL" id="TDP88528.1"/>
    </source>
</evidence>
<gene>
    <name evidence="3" type="ORF">EV672_101680</name>
</gene>
<dbReference type="GO" id="GO:0016758">
    <property type="term" value="F:hexosyltransferase activity"/>
    <property type="evidence" value="ECO:0007669"/>
    <property type="project" value="TreeGrafter"/>
</dbReference>
<protein>
    <submittedName>
        <fullName evidence="3">N-acetylglucosaminyldiphosphoundecaprenol N-acetyl-beta-D-mannosaminyltransferase</fullName>
    </submittedName>
</protein>
<dbReference type="AlphaFoldDB" id="A0A4V3CX17"/>
<dbReference type="PANTHER" id="PTHR34136:SF1">
    <property type="entry name" value="UDP-N-ACETYL-D-MANNOSAMINURONIC ACID TRANSFERASE"/>
    <property type="match status" value="1"/>
</dbReference>
<name>A0A4V3CX17_9BURK</name>
<organism evidence="3 4">
    <name type="scientific">Aquabacterium commune</name>
    <dbReference type="NCBI Taxonomy" id="70586"/>
    <lineage>
        <taxon>Bacteria</taxon>
        <taxon>Pseudomonadati</taxon>
        <taxon>Pseudomonadota</taxon>
        <taxon>Betaproteobacteria</taxon>
        <taxon>Burkholderiales</taxon>
        <taxon>Aquabacterium</taxon>
    </lineage>
</organism>
<proteinExistence type="predicted"/>
<dbReference type="NCBIfam" id="TIGR00696">
    <property type="entry name" value="wecG_tagA_cpsF"/>
    <property type="match status" value="1"/>
</dbReference>
<dbReference type="Pfam" id="PF03808">
    <property type="entry name" value="Glyco_tran_WecG"/>
    <property type="match status" value="1"/>
</dbReference>
<keyword evidence="1" id="KW-0328">Glycosyltransferase</keyword>
<sequence length="291" mass="32610">MRHPDPNFGYPTLSLTERERMLAGVKQTTPSKAFMRRGANVLDSHIDAASWEEAISRIAGWAAHRQSRFVALCNVHSVVTASQEAEFNHVIAQADLALPDGAPVAWALRREGFPNQQRINGPDLMWRYLGVAEQLGQSVFFYGSSNDTLDRLMVRIKAAFPKLKIVGLESPPFRALTAEEDQAYVDQINKSGAHVVFVGLGCPKQEGWMASHRGRIKAVMLGVGAAFDYHAGTIERAPLWMQKIGMEWLHRLISEPRRLAKRYAVTNSVFIYRMAKSMLLGHSTSQHEETR</sequence>
<evidence type="ECO:0000256" key="1">
    <source>
        <dbReference type="ARBA" id="ARBA00022676"/>
    </source>
</evidence>
<reference evidence="3 4" key="1">
    <citation type="submission" date="2019-03" db="EMBL/GenBank/DDBJ databases">
        <title>Genomic Encyclopedia of Type Strains, Phase IV (KMG-IV): sequencing the most valuable type-strain genomes for metagenomic binning, comparative biology and taxonomic classification.</title>
        <authorList>
            <person name="Goeker M."/>
        </authorList>
    </citation>
    <scope>NUCLEOTIDE SEQUENCE [LARGE SCALE GENOMIC DNA]</scope>
    <source>
        <strain evidence="3 4">DSM 11901</strain>
    </source>
</reference>
<dbReference type="EMBL" id="SNXW01000001">
    <property type="protein sequence ID" value="TDP88528.1"/>
    <property type="molecule type" value="Genomic_DNA"/>
</dbReference>
<dbReference type="PANTHER" id="PTHR34136">
    <property type="match status" value="1"/>
</dbReference>
<dbReference type="Proteomes" id="UP000294593">
    <property type="component" value="Unassembled WGS sequence"/>
</dbReference>
<comment type="caution">
    <text evidence="3">The sequence shown here is derived from an EMBL/GenBank/DDBJ whole genome shotgun (WGS) entry which is preliminary data.</text>
</comment>
<dbReference type="InterPro" id="IPR004629">
    <property type="entry name" value="WecG_TagA_CpsF"/>
</dbReference>
<keyword evidence="2 3" id="KW-0808">Transferase</keyword>
<evidence type="ECO:0000256" key="2">
    <source>
        <dbReference type="ARBA" id="ARBA00022679"/>
    </source>
</evidence>